<proteinExistence type="inferred from homology"/>
<dbReference type="InterPro" id="IPR029063">
    <property type="entry name" value="SAM-dependent_MTases_sf"/>
</dbReference>
<evidence type="ECO:0000256" key="4">
    <source>
        <dbReference type="ARBA" id="ARBA00022884"/>
    </source>
</evidence>
<comment type="similarity">
    <text evidence="5">Belongs to the class I-like SAM-binding methyltransferase superfamily. RsmB/NOP family.</text>
</comment>
<keyword evidence="2 5" id="KW-0808">Transferase</keyword>
<evidence type="ECO:0000256" key="2">
    <source>
        <dbReference type="ARBA" id="ARBA00022679"/>
    </source>
</evidence>
<evidence type="ECO:0000256" key="3">
    <source>
        <dbReference type="ARBA" id="ARBA00022691"/>
    </source>
</evidence>
<dbReference type="InterPro" id="IPR001678">
    <property type="entry name" value="MeTrfase_RsmB-F_NOP2_dom"/>
</dbReference>
<dbReference type="PRINTS" id="PR02008">
    <property type="entry name" value="RCMTFAMILY"/>
</dbReference>
<keyword evidence="1 5" id="KW-0489">Methyltransferase</keyword>
<dbReference type="PROSITE" id="PS51686">
    <property type="entry name" value="SAM_MT_RSMB_NOP"/>
    <property type="match status" value="1"/>
</dbReference>
<feature type="domain" description="SAM-dependent MTase RsmB/NOP-type" evidence="6">
    <location>
        <begin position="39"/>
        <end position="367"/>
    </location>
</feature>
<evidence type="ECO:0000256" key="1">
    <source>
        <dbReference type="ARBA" id="ARBA00022603"/>
    </source>
</evidence>
<keyword evidence="3 5" id="KW-0949">S-adenosyl-L-methionine</keyword>
<dbReference type="InterPro" id="IPR049560">
    <property type="entry name" value="MeTrfase_RsmB-F_NOP2_cat"/>
</dbReference>
<dbReference type="Proteomes" id="UP000078046">
    <property type="component" value="Unassembled WGS sequence"/>
</dbReference>
<keyword evidence="8" id="KW-1185">Reference proteome</keyword>
<evidence type="ECO:0000256" key="5">
    <source>
        <dbReference type="PROSITE-ProRule" id="PRU01023"/>
    </source>
</evidence>
<feature type="binding site" evidence="5">
    <location>
        <position position="202"/>
    </location>
    <ligand>
        <name>S-adenosyl-L-methionine</name>
        <dbReference type="ChEBI" id="CHEBI:59789"/>
    </ligand>
</feature>
<dbReference type="Gene3D" id="3.40.50.150">
    <property type="entry name" value="Vaccinia Virus protein VP39"/>
    <property type="match status" value="1"/>
</dbReference>
<dbReference type="GO" id="GO:0003723">
    <property type="term" value="F:RNA binding"/>
    <property type="evidence" value="ECO:0007669"/>
    <property type="project" value="UniProtKB-UniRule"/>
</dbReference>
<feature type="active site" description="Nucleophile" evidence="5">
    <location>
        <position position="271"/>
    </location>
</feature>
<gene>
    <name evidence="7" type="ORF">A3Q56_01935</name>
</gene>
<dbReference type="GO" id="GO:0001510">
    <property type="term" value="P:RNA methylation"/>
    <property type="evidence" value="ECO:0007669"/>
    <property type="project" value="InterPro"/>
</dbReference>
<evidence type="ECO:0000313" key="8">
    <source>
        <dbReference type="Proteomes" id="UP000078046"/>
    </source>
</evidence>
<dbReference type="GO" id="GO:0008173">
    <property type="term" value="F:RNA methyltransferase activity"/>
    <property type="evidence" value="ECO:0007669"/>
    <property type="project" value="InterPro"/>
</dbReference>
<keyword evidence="4 5" id="KW-0694">RNA-binding</keyword>
<protein>
    <submittedName>
        <fullName evidence="7">Multisite-specific tRNA:(Cytosine-C(5))-methyltransferase</fullName>
    </submittedName>
</protein>
<dbReference type="EMBL" id="LWCA01000165">
    <property type="protein sequence ID" value="OAF70291.1"/>
    <property type="molecule type" value="Genomic_DNA"/>
</dbReference>
<feature type="binding site" evidence="5">
    <location>
        <position position="175"/>
    </location>
    <ligand>
        <name>S-adenosyl-L-methionine</name>
        <dbReference type="ChEBI" id="CHEBI:59789"/>
    </ligand>
</feature>
<dbReference type="SUPFAM" id="SSF53335">
    <property type="entry name" value="S-adenosyl-L-methionine-dependent methyltransferases"/>
    <property type="match status" value="1"/>
</dbReference>
<dbReference type="CDD" id="cd02440">
    <property type="entry name" value="AdoMet_MTases"/>
    <property type="match status" value="1"/>
</dbReference>
<dbReference type="OrthoDB" id="6093671at2759"/>
<feature type="binding site" evidence="5">
    <location>
        <position position="218"/>
    </location>
    <ligand>
        <name>S-adenosyl-L-methionine</name>
        <dbReference type="ChEBI" id="CHEBI:59789"/>
    </ligand>
</feature>
<evidence type="ECO:0000313" key="7">
    <source>
        <dbReference type="EMBL" id="OAF70291.1"/>
    </source>
</evidence>
<dbReference type="AlphaFoldDB" id="A0A177B9R4"/>
<comment type="caution">
    <text evidence="7">The sequence shown here is derived from an EMBL/GenBank/DDBJ whole genome shotgun (WGS) entry which is preliminary data.</text>
</comment>
<dbReference type="InterPro" id="IPR023267">
    <property type="entry name" value="RCMT"/>
</dbReference>
<organism evidence="7 8">
    <name type="scientific">Intoshia linei</name>
    <dbReference type="NCBI Taxonomy" id="1819745"/>
    <lineage>
        <taxon>Eukaryota</taxon>
        <taxon>Metazoa</taxon>
        <taxon>Spiralia</taxon>
        <taxon>Lophotrochozoa</taxon>
        <taxon>Mesozoa</taxon>
        <taxon>Orthonectida</taxon>
        <taxon>Rhopaluridae</taxon>
        <taxon>Intoshia</taxon>
    </lineage>
</organism>
<reference evidence="7 8" key="1">
    <citation type="submission" date="2016-04" db="EMBL/GenBank/DDBJ databases">
        <title>The genome of Intoshia linei affirms orthonectids as highly simplified spiralians.</title>
        <authorList>
            <person name="Mikhailov K.V."/>
            <person name="Slusarev G.S."/>
            <person name="Nikitin M.A."/>
            <person name="Logacheva M.D."/>
            <person name="Penin A."/>
            <person name="Aleoshin V."/>
            <person name="Panchin Y.V."/>
        </authorList>
    </citation>
    <scope>NUCLEOTIDE SEQUENCE [LARGE SCALE GENOMIC DNA]</scope>
    <source>
        <strain evidence="7">Intl2013</strain>
        <tissue evidence="7">Whole animal</tissue>
    </source>
</reference>
<dbReference type="PANTHER" id="PTHR22808">
    <property type="entry name" value="NCL1 YEAST -RELATED NOL1/NOP2/FMU SUN DOMAIN-CONTAINING"/>
    <property type="match status" value="1"/>
</dbReference>
<dbReference type="Pfam" id="PF01189">
    <property type="entry name" value="Methyltr_RsmB-F"/>
    <property type="match status" value="1"/>
</dbReference>
<name>A0A177B9R4_9BILA</name>
<evidence type="ECO:0000259" key="6">
    <source>
        <dbReference type="PROSITE" id="PS51686"/>
    </source>
</evidence>
<accession>A0A177B9R4</accession>
<sequence>MTKRHKSTNYKEIEKENHDFEKYYKLQKIFDNDNEYEKMMKAYKNPLKITFSISNTKIGKGFENYMNKCEFKQKYQLSDGILKKIDYLDSTYQLNCEKKDLRKSVQLNDFFKLITSGNEMGILTRQEIASMIPVYYMDIQKGDSVLELCAAPGSKSVQISNKLNSTGGGFLVANDIDQKRCYTLVHRLKSQNKPNIIILCGDARSTVYPVNFDKVLCDVPCCGDGTLRKNLKIWKNWQVNQCISLSSTQCDILRNGCVHAKIGGRIVYSTCSMNPLENESVVKRVIDESKGSLKIISYAPLKGFISRPGLTNWKVFDKNFVQKQKSETNFFDNLDPSTQDIGLEKCVRIYPHDQDTGGFFLVVIEKVAEVPWIPKDKRSIKKDKRLPKINREDPFIYMTPDWRQDWENVNKYFNFMTQIESDNIFARSLPPQSAHITSKEIRKFFDAFKDKRQIKSMGTVVWRKIKLDPYFRFVTPSLEFMEPEINVKNHTMAFHGNDLFMRLMEKEYVECSEITNTGVLCFEGKAPGPYIFKFKIPKIDTEMYFSAWIGATSVGLFVNKDIRTFLINLLDIKINEIPSDNQRCLPH</sequence>
<feature type="binding site" evidence="5">
    <location>
        <begin position="149"/>
        <end position="155"/>
    </location>
    <ligand>
        <name>S-adenosyl-L-methionine</name>
        <dbReference type="ChEBI" id="CHEBI:59789"/>
    </ligand>
</feature>